<organism evidence="3 4">
    <name type="scientific">Serinibacter salmoneus</name>
    <dbReference type="NCBI Taxonomy" id="556530"/>
    <lineage>
        <taxon>Bacteria</taxon>
        <taxon>Bacillati</taxon>
        <taxon>Actinomycetota</taxon>
        <taxon>Actinomycetes</taxon>
        <taxon>Micrococcales</taxon>
        <taxon>Beutenbergiaceae</taxon>
        <taxon>Serinibacter</taxon>
    </lineage>
</organism>
<dbReference type="InterPro" id="IPR050237">
    <property type="entry name" value="ATP-dep_AMP-bd_enzyme"/>
</dbReference>
<dbReference type="OrthoDB" id="9803968at2"/>
<gene>
    <name evidence="3" type="ORF">ATL40_2499</name>
</gene>
<dbReference type="PANTHER" id="PTHR43767">
    <property type="entry name" value="LONG-CHAIN-FATTY-ACID--COA LIGASE"/>
    <property type="match status" value="1"/>
</dbReference>
<name>A0A2A9D2I7_9MICO</name>
<feature type="domain" description="AMP-binding enzyme C-terminal" evidence="2">
    <location>
        <begin position="417"/>
        <end position="487"/>
    </location>
</feature>
<dbReference type="Gene3D" id="3.30.300.30">
    <property type="match status" value="1"/>
</dbReference>
<dbReference type="InterPro" id="IPR025110">
    <property type="entry name" value="AMP-bd_C"/>
</dbReference>
<feature type="domain" description="AMP-dependent synthetase/ligase" evidence="1">
    <location>
        <begin position="13"/>
        <end position="367"/>
    </location>
</feature>
<comment type="caution">
    <text evidence="3">The sequence shown here is derived from an EMBL/GenBank/DDBJ whole genome shotgun (WGS) entry which is preliminary data.</text>
</comment>
<dbReference type="InterPro" id="IPR045851">
    <property type="entry name" value="AMP-bd_C_sf"/>
</dbReference>
<reference evidence="3 4" key="1">
    <citation type="submission" date="2017-10" db="EMBL/GenBank/DDBJ databases">
        <title>Sequencing the genomes of 1000 actinobacteria strains.</title>
        <authorList>
            <person name="Klenk H.-P."/>
        </authorList>
    </citation>
    <scope>NUCLEOTIDE SEQUENCE [LARGE SCALE GENOMIC DNA]</scope>
    <source>
        <strain evidence="3 4">DSM 21801</strain>
    </source>
</reference>
<dbReference type="GO" id="GO:0016878">
    <property type="term" value="F:acid-thiol ligase activity"/>
    <property type="evidence" value="ECO:0007669"/>
    <property type="project" value="UniProtKB-ARBA"/>
</dbReference>
<evidence type="ECO:0000313" key="4">
    <source>
        <dbReference type="Proteomes" id="UP000224915"/>
    </source>
</evidence>
<evidence type="ECO:0000259" key="1">
    <source>
        <dbReference type="Pfam" id="PF00501"/>
    </source>
</evidence>
<dbReference type="SUPFAM" id="SSF56801">
    <property type="entry name" value="Acetyl-CoA synthetase-like"/>
    <property type="match status" value="1"/>
</dbReference>
<dbReference type="Gene3D" id="3.40.50.12780">
    <property type="entry name" value="N-terminal domain of ligase-like"/>
    <property type="match status" value="1"/>
</dbReference>
<keyword evidence="4" id="KW-1185">Reference proteome</keyword>
<dbReference type="InterPro" id="IPR042099">
    <property type="entry name" value="ANL_N_sf"/>
</dbReference>
<dbReference type="Pfam" id="PF13193">
    <property type="entry name" value="AMP-binding_C"/>
    <property type="match status" value="1"/>
</dbReference>
<dbReference type="AlphaFoldDB" id="A0A2A9D2I7"/>
<dbReference type="InterPro" id="IPR000873">
    <property type="entry name" value="AMP-dep_synth/lig_dom"/>
</dbReference>
<dbReference type="PANTHER" id="PTHR43767:SF1">
    <property type="entry name" value="NONRIBOSOMAL PEPTIDE SYNTHASE PES1 (EUROFUNG)-RELATED"/>
    <property type="match status" value="1"/>
</dbReference>
<evidence type="ECO:0000313" key="3">
    <source>
        <dbReference type="EMBL" id="PFG20884.1"/>
    </source>
</evidence>
<dbReference type="RefSeq" id="WP_098469800.1">
    <property type="nucleotide sequence ID" value="NZ_PDJD01000001.1"/>
</dbReference>
<accession>A0A2A9D2I7</accession>
<proteinExistence type="predicted"/>
<evidence type="ECO:0000259" key="2">
    <source>
        <dbReference type="Pfam" id="PF13193"/>
    </source>
</evidence>
<dbReference type="Proteomes" id="UP000224915">
    <property type="component" value="Unassembled WGS sequence"/>
</dbReference>
<dbReference type="EMBL" id="PDJD01000001">
    <property type="protein sequence ID" value="PFG20884.1"/>
    <property type="molecule type" value="Genomic_DNA"/>
</dbReference>
<dbReference type="Pfam" id="PF00501">
    <property type="entry name" value="AMP-binding"/>
    <property type="match status" value="1"/>
</dbReference>
<protein>
    <submittedName>
        <fullName evidence="3">Fatty-acyl-CoA synthase</fullName>
    </submittedName>
</protein>
<sequence>MTARHVVGPWLSASAERDPHRIAIDDRGVTVTYGELEERSAALAQRLQQAGYGPGHLIASVAVSSADHVVLFFACARLGAALVPISWRLTPREATGLLETARPALLVSDEAFTTLATEAREAMSAPRPPHAHLGSQGIEAHVPAAAHPRPAREVRDEDALLVIFTSGTQARPRGVVLTHENCFWTNLALAGAMPLGQEDVVLSILPQFHVAAWNVQPLLAWWRGATVVIEPTFQPRRVLQLIAQRRVTAVMGVPTQYAALAGHRDWAETDLSSLRTVLVGGASTPAATREAWAERGAPLVQGYGLTEAGPNVLSLPAAAGREYAGSVGRPYPHVSVRLTDPASGVEVLGAGTGELWVSGPGVSPGYLHDPEATAAARDGQWLRTGDLVRRDATGVYWVVDRLKDIYISGGENVAPAEVEHALELHPLVARAAVVGVPDATWGERGVAFVVPAAGAALTADEVLAHARDHLAAFKVPARVAVVASLPRGALDKVARNRLRERAVALAGDQQTGGPA</sequence>